<dbReference type="GO" id="GO:0009103">
    <property type="term" value="P:lipopolysaccharide biosynthetic process"/>
    <property type="evidence" value="ECO:0007669"/>
    <property type="project" value="TreeGrafter"/>
</dbReference>
<keyword evidence="1" id="KW-0812">Transmembrane</keyword>
<protein>
    <submittedName>
        <fullName evidence="3 4">Acyltransferase</fullName>
    </submittedName>
</protein>
<keyword evidence="6" id="KW-1185">Reference proteome</keyword>
<sequence>MKIEKIESGVGHPGDLKAVPRKKGFWALNWLRFILAIYIVLFHTLKNYPAIDGTWYEAALGLGNMATSLFFALSGFLLTYAYVVKKNGQRVDTRNFLIARFSTLYPLHIAGLLLSLVPVVYAIYNRGGMSVPIDVSGTATRMLDQGEFLLALAMNALLLNAWNPYYLSFNYPSWSLSALACYYLVFPVIAPGIYRMKSPIAAIVLLGVVFLLPGAIADALHRTDVFTDGLLHRNPIIRLPLFVAGMVLCVLFARSRNVGSALQVGSLVTVMVATVAIAVVLRHEGAHLHMIKNGLYYPSSLALIWLCVCIPPTSNRWLTYWGERLGAASLPLFLLHGPLFSLFRVCERYCCAVLASAEWNVGAIAALSRTIEQSVPVFPVYLVLLVIICIVVQERVVAPLQVTIRNYLSHRKGSDVEKKTELALREPVVPEANLPVAGSHNSTARL</sequence>
<dbReference type="InterPro" id="IPR002656">
    <property type="entry name" value="Acyl_transf_3_dom"/>
</dbReference>
<dbReference type="Proteomes" id="UP000430634">
    <property type="component" value="Unassembled WGS sequence"/>
</dbReference>
<organism evidence="4 5">
    <name type="scientific">Pseudoduganella buxea</name>
    <dbReference type="NCBI Taxonomy" id="1949069"/>
    <lineage>
        <taxon>Bacteria</taxon>
        <taxon>Pseudomonadati</taxon>
        <taxon>Pseudomonadota</taxon>
        <taxon>Betaproteobacteria</taxon>
        <taxon>Burkholderiales</taxon>
        <taxon>Oxalobacteraceae</taxon>
        <taxon>Telluria group</taxon>
        <taxon>Pseudoduganella</taxon>
    </lineage>
</organism>
<feature type="transmembrane region" description="Helical" evidence="1">
    <location>
        <begin position="261"/>
        <end position="282"/>
    </location>
</feature>
<dbReference type="Pfam" id="PF01757">
    <property type="entry name" value="Acyl_transf_3"/>
    <property type="match status" value="1"/>
</dbReference>
<reference evidence="6" key="2">
    <citation type="journal article" date="2019" name="Int. J. Syst. Evol. Microbiol.">
        <title>The Global Catalogue of Microorganisms (GCM) 10K type strain sequencing project: providing services to taxonomists for standard genome sequencing and annotation.</title>
        <authorList>
            <consortium name="The Broad Institute Genomics Platform"/>
            <consortium name="The Broad Institute Genome Sequencing Center for Infectious Disease"/>
            <person name="Wu L."/>
            <person name="Ma J."/>
        </authorList>
    </citation>
    <scope>NUCLEOTIDE SEQUENCE [LARGE SCALE GENOMIC DNA]</scope>
    <source>
        <strain evidence="6">CGMCC 1.15931</strain>
    </source>
</reference>
<feature type="transmembrane region" description="Helical" evidence="1">
    <location>
        <begin position="200"/>
        <end position="220"/>
    </location>
</feature>
<dbReference type="PANTHER" id="PTHR23028:SF53">
    <property type="entry name" value="ACYL_TRANSF_3 DOMAIN-CONTAINING PROTEIN"/>
    <property type="match status" value="1"/>
</dbReference>
<proteinExistence type="predicted"/>
<dbReference type="AlphaFoldDB" id="A0A6I3SRX0"/>
<dbReference type="Proteomes" id="UP000622638">
    <property type="component" value="Unassembled WGS sequence"/>
</dbReference>
<gene>
    <name evidence="3" type="ORF">GCM10011572_08930</name>
    <name evidence="4" type="ORF">GM672_01735</name>
</gene>
<comment type="caution">
    <text evidence="4">The sequence shown here is derived from an EMBL/GenBank/DDBJ whole genome shotgun (WGS) entry which is preliminary data.</text>
</comment>
<feature type="transmembrane region" description="Helical" evidence="1">
    <location>
        <begin position="65"/>
        <end position="83"/>
    </location>
</feature>
<dbReference type="RefSeq" id="WP_155468812.1">
    <property type="nucleotide sequence ID" value="NZ_BMKG01000003.1"/>
</dbReference>
<feature type="domain" description="Acyltransferase 3" evidence="2">
    <location>
        <begin position="27"/>
        <end position="392"/>
    </location>
</feature>
<keyword evidence="1" id="KW-0472">Membrane</keyword>
<evidence type="ECO:0000313" key="5">
    <source>
        <dbReference type="Proteomes" id="UP000430634"/>
    </source>
</evidence>
<feature type="transmembrane region" description="Helical" evidence="1">
    <location>
        <begin position="174"/>
        <end position="194"/>
    </location>
</feature>
<keyword evidence="4" id="KW-0012">Acyltransferase</keyword>
<dbReference type="GO" id="GO:0016747">
    <property type="term" value="F:acyltransferase activity, transferring groups other than amino-acyl groups"/>
    <property type="evidence" value="ECO:0007669"/>
    <property type="project" value="InterPro"/>
</dbReference>
<evidence type="ECO:0000313" key="3">
    <source>
        <dbReference type="EMBL" id="GGB89065.1"/>
    </source>
</evidence>
<dbReference type="EMBL" id="BMKG01000003">
    <property type="protein sequence ID" value="GGB89065.1"/>
    <property type="molecule type" value="Genomic_DNA"/>
</dbReference>
<evidence type="ECO:0000256" key="1">
    <source>
        <dbReference type="SAM" id="Phobius"/>
    </source>
</evidence>
<feature type="transmembrane region" description="Helical" evidence="1">
    <location>
        <begin position="25"/>
        <end position="45"/>
    </location>
</feature>
<reference evidence="3" key="1">
    <citation type="journal article" date="2014" name="Int. J. Syst. Evol. Microbiol.">
        <title>Complete genome of a new Firmicutes species belonging to the dominant human colonic microbiota ('Ruminococcus bicirculans') reveals two chromosomes and a selective capacity to utilize plant glucans.</title>
        <authorList>
            <consortium name="NISC Comparative Sequencing Program"/>
            <person name="Wegmann U."/>
            <person name="Louis P."/>
            <person name="Goesmann A."/>
            <person name="Henrissat B."/>
            <person name="Duncan S.H."/>
            <person name="Flint H.J."/>
        </authorList>
    </citation>
    <scope>NUCLEOTIDE SEQUENCE</scope>
    <source>
        <strain evidence="3">CGMCC 1.15931</strain>
    </source>
</reference>
<name>A0A6I3SRX0_9BURK</name>
<evidence type="ECO:0000259" key="2">
    <source>
        <dbReference type="Pfam" id="PF01757"/>
    </source>
</evidence>
<reference evidence="4 5" key="3">
    <citation type="submission" date="2019-11" db="EMBL/GenBank/DDBJ databases">
        <title>Type strains purchased from KCTC, JCM and DSMZ.</title>
        <authorList>
            <person name="Lu H."/>
        </authorList>
    </citation>
    <scope>NUCLEOTIDE SEQUENCE [LARGE SCALE GENOMIC DNA]</scope>
    <source>
        <strain evidence="4 5">KCTC 52429</strain>
    </source>
</reference>
<feature type="transmembrane region" description="Helical" evidence="1">
    <location>
        <begin position="236"/>
        <end position="255"/>
    </location>
</feature>
<reference evidence="3" key="4">
    <citation type="submission" date="2024-05" db="EMBL/GenBank/DDBJ databases">
        <authorList>
            <person name="Sun Q."/>
            <person name="Zhou Y."/>
        </authorList>
    </citation>
    <scope>NUCLEOTIDE SEQUENCE</scope>
    <source>
        <strain evidence="3">CGMCC 1.15931</strain>
    </source>
</reference>
<keyword evidence="4" id="KW-0808">Transferase</keyword>
<keyword evidence="1" id="KW-1133">Transmembrane helix</keyword>
<feature type="transmembrane region" description="Helical" evidence="1">
    <location>
        <begin position="104"/>
        <end position="124"/>
    </location>
</feature>
<evidence type="ECO:0000313" key="4">
    <source>
        <dbReference type="EMBL" id="MTV51445.1"/>
    </source>
</evidence>
<feature type="transmembrane region" description="Helical" evidence="1">
    <location>
        <begin position="374"/>
        <end position="392"/>
    </location>
</feature>
<accession>A0A6I3SRX0</accession>
<dbReference type="InterPro" id="IPR050879">
    <property type="entry name" value="Acyltransferase_3"/>
</dbReference>
<dbReference type="GO" id="GO:0016020">
    <property type="term" value="C:membrane"/>
    <property type="evidence" value="ECO:0007669"/>
    <property type="project" value="TreeGrafter"/>
</dbReference>
<dbReference type="OrthoDB" id="8772324at2"/>
<dbReference type="EMBL" id="WNKZ01000003">
    <property type="protein sequence ID" value="MTV51445.1"/>
    <property type="molecule type" value="Genomic_DNA"/>
</dbReference>
<evidence type="ECO:0000313" key="6">
    <source>
        <dbReference type="Proteomes" id="UP000622638"/>
    </source>
</evidence>
<feature type="transmembrane region" description="Helical" evidence="1">
    <location>
        <begin position="294"/>
        <end position="313"/>
    </location>
</feature>
<dbReference type="PANTHER" id="PTHR23028">
    <property type="entry name" value="ACETYLTRANSFERASE"/>
    <property type="match status" value="1"/>
</dbReference>